<evidence type="ECO:0000256" key="6">
    <source>
        <dbReference type="ARBA" id="ARBA00022982"/>
    </source>
</evidence>
<keyword evidence="3" id="KW-0813">Transport</keyword>
<keyword evidence="9" id="KW-0830">Ubiquinone</keyword>
<organism evidence="9 10">
    <name type="scientific">Smittium mucronatum</name>
    <dbReference type="NCBI Taxonomy" id="133383"/>
    <lineage>
        <taxon>Eukaryota</taxon>
        <taxon>Fungi</taxon>
        <taxon>Fungi incertae sedis</taxon>
        <taxon>Zoopagomycota</taxon>
        <taxon>Kickxellomycotina</taxon>
        <taxon>Harpellomycetes</taxon>
        <taxon>Harpellales</taxon>
        <taxon>Legeriomycetaceae</taxon>
        <taxon>Smittium</taxon>
    </lineage>
</organism>
<dbReference type="PANTHER" id="PTHR12653:SF0">
    <property type="entry name" value="NADH DEHYDROGENASE [UBIQUINONE] 1 ALPHA SUBCOMPLEX SUBUNIT 5"/>
    <property type="match status" value="1"/>
</dbReference>
<keyword evidence="8" id="KW-0472">Membrane</keyword>
<dbReference type="PANTHER" id="PTHR12653">
    <property type="entry name" value="NADH-UBIQUINONE OXIDOREDUCTASE 13 KD-B SUBUNIT"/>
    <property type="match status" value="1"/>
</dbReference>
<comment type="similarity">
    <text evidence="2">Belongs to the complex I NDUFA5 subunit family.</text>
</comment>
<keyword evidence="6" id="KW-0249">Electron transport</keyword>
<evidence type="ECO:0000256" key="7">
    <source>
        <dbReference type="ARBA" id="ARBA00023128"/>
    </source>
</evidence>
<evidence type="ECO:0000256" key="8">
    <source>
        <dbReference type="ARBA" id="ARBA00023136"/>
    </source>
</evidence>
<dbReference type="InterPro" id="IPR006806">
    <property type="entry name" value="NDUFA5"/>
</dbReference>
<dbReference type="AlphaFoldDB" id="A0A1R0GUA0"/>
<comment type="subcellular location">
    <subcellularLocation>
        <location evidence="1">Mitochondrion inner membrane</location>
        <topology evidence="1">Peripheral membrane protein</topology>
        <orientation evidence="1">Matrix side</orientation>
    </subcellularLocation>
</comment>
<name>A0A1R0GUA0_9FUNG</name>
<dbReference type="STRING" id="133383.A0A1R0GUA0"/>
<dbReference type="OrthoDB" id="286811at2759"/>
<evidence type="ECO:0000256" key="5">
    <source>
        <dbReference type="ARBA" id="ARBA00022792"/>
    </source>
</evidence>
<evidence type="ECO:0000313" key="9">
    <source>
        <dbReference type="EMBL" id="OLY80476.1"/>
    </source>
</evidence>
<accession>A0A1R0GUA0</accession>
<evidence type="ECO:0000256" key="4">
    <source>
        <dbReference type="ARBA" id="ARBA00022660"/>
    </source>
</evidence>
<dbReference type="Proteomes" id="UP000187455">
    <property type="component" value="Unassembled WGS sequence"/>
</dbReference>
<keyword evidence="5" id="KW-0999">Mitochondrion inner membrane</keyword>
<evidence type="ECO:0000256" key="2">
    <source>
        <dbReference type="ARBA" id="ARBA00010261"/>
    </source>
</evidence>
<comment type="caution">
    <text evidence="9">The sequence shown here is derived from an EMBL/GenBank/DDBJ whole genome shotgun (WGS) entry which is preliminary data.</text>
</comment>
<dbReference type="GO" id="GO:0022904">
    <property type="term" value="P:respiratory electron transport chain"/>
    <property type="evidence" value="ECO:0007669"/>
    <property type="project" value="InterPro"/>
</dbReference>
<dbReference type="EMBL" id="LSSL01003438">
    <property type="protein sequence ID" value="OLY80476.1"/>
    <property type="molecule type" value="Genomic_DNA"/>
</dbReference>
<proteinExistence type="inferred from homology"/>
<evidence type="ECO:0000256" key="1">
    <source>
        <dbReference type="ARBA" id="ARBA00004443"/>
    </source>
</evidence>
<evidence type="ECO:0000313" key="10">
    <source>
        <dbReference type="Proteomes" id="UP000187455"/>
    </source>
</evidence>
<reference evidence="9 10" key="1">
    <citation type="journal article" date="2016" name="Mol. Biol. Evol.">
        <title>Genome-Wide Survey of Gut Fungi (Harpellales) Reveals the First Horizontally Transferred Ubiquitin Gene from a Mosquito Host.</title>
        <authorList>
            <person name="Wang Y."/>
            <person name="White M.M."/>
            <person name="Kvist S."/>
            <person name="Moncalvo J.M."/>
        </authorList>
    </citation>
    <scope>NUCLEOTIDE SEQUENCE [LARGE SCALE GENOMIC DNA]</scope>
    <source>
        <strain evidence="9 10">ALG-7-W6</strain>
    </source>
</reference>
<keyword evidence="10" id="KW-1185">Reference proteome</keyword>
<keyword evidence="7" id="KW-0496">Mitochondrion</keyword>
<keyword evidence="4" id="KW-0679">Respiratory chain</keyword>
<sequence length="130" mass="14876">MRFSKILFNTALKKTTGIYGINVVPNARPQLISVYKQTLDELKEKIPPHAVYRQATEALTAHRLSVVNKFEDVTAIETELASGQIEQLLIAAQEELRLVSKMAEWKPWEPLQEVPVQGQWDYFKKAPVQE</sequence>
<evidence type="ECO:0000256" key="3">
    <source>
        <dbReference type="ARBA" id="ARBA00022448"/>
    </source>
</evidence>
<protein>
    <submittedName>
        <fullName evidence="9">NADH dehydrogenase [ubiquinone] 1 alpha subcomplex subunit 5</fullName>
    </submittedName>
</protein>
<gene>
    <name evidence="9" type="ORF">AYI68_g5428</name>
</gene>
<dbReference type="Pfam" id="PF04716">
    <property type="entry name" value="ETC_C1_NDUFA5"/>
    <property type="match status" value="1"/>
</dbReference>
<dbReference type="GO" id="GO:0005743">
    <property type="term" value="C:mitochondrial inner membrane"/>
    <property type="evidence" value="ECO:0007669"/>
    <property type="project" value="UniProtKB-SubCell"/>
</dbReference>